<dbReference type="PANTHER" id="PTHR36582">
    <property type="entry name" value="ANTITOXIN PARD"/>
    <property type="match status" value="1"/>
</dbReference>
<proteinExistence type="inferred from homology"/>
<dbReference type="AlphaFoldDB" id="A0A6M4GBT9"/>
<dbReference type="SUPFAM" id="SSF47598">
    <property type="entry name" value="Ribbon-helix-helix"/>
    <property type="match status" value="1"/>
</dbReference>
<sequence>MARNTSIVIGDHFSQFVSEQVRSGRYGSTSDVVRAGLRLLEEHEARLRALGDIMVADTALPFDASVQQGGAQPAASDIPPPSGV</sequence>
<evidence type="ECO:0000256" key="2">
    <source>
        <dbReference type="ARBA" id="ARBA00022649"/>
    </source>
</evidence>
<reference evidence="3 4" key="1">
    <citation type="submission" date="2020-04" db="EMBL/GenBank/DDBJ databases">
        <title>The Whole Genome Analysis of High salt-tolerant Sphingobium yanoikuyae YC-XJ2 with Aryl organophosphorus flame retardants (aryl-OPFRs)-degrading capacity and characteristics of Related phosphotriesterase.</title>
        <authorList>
            <person name="Li X."/>
        </authorList>
    </citation>
    <scope>NUCLEOTIDE SEQUENCE [LARGE SCALE GENOMIC DNA]</scope>
    <source>
        <strain evidence="3 4">YC-XJ2</strain>
    </source>
</reference>
<dbReference type="Gene3D" id="6.10.10.120">
    <property type="entry name" value="Antitoxin ParD1-like"/>
    <property type="match status" value="1"/>
</dbReference>
<dbReference type="PANTHER" id="PTHR36582:SF2">
    <property type="entry name" value="ANTITOXIN PARD"/>
    <property type="match status" value="1"/>
</dbReference>
<dbReference type="Proteomes" id="UP000502611">
    <property type="component" value="Chromosome"/>
</dbReference>
<keyword evidence="2" id="KW-1277">Toxin-antitoxin system</keyword>
<dbReference type="EMBL" id="CP053021">
    <property type="protein sequence ID" value="QJR04508.1"/>
    <property type="molecule type" value="Genomic_DNA"/>
</dbReference>
<dbReference type="RefSeq" id="WP_069338982.1">
    <property type="nucleotide sequence ID" value="NZ_CP053021.1"/>
</dbReference>
<dbReference type="InterPro" id="IPR022789">
    <property type="entry name" value="ParD"/>
</dbReference>
<comment type="similarity">
    <text evidence="1">Belongs to the ParD antitoxin family.</text>
</comment>
<gene>
    <name evidence="3" type="ORF">HH800_21280</name>
</gene>
<evidence type="ECO:0000313" key="4">
    <source>
        <dbReference type="Proteomes" id="UP000502611"/>
    </source>
</evidence>
<protein>
    <submittedName>
        <fullName evidence="3">Type II toxin-antitoxin system ParD family antitoxin</fullName>
    </submittedName>
</protein>
<dbReference type="GO" id="GO:0006355">
    <property type="term" value="P:regulation of DNA-templated transcription"/>
    <property type="evidence" value="ECO:0007669"/>
    <property type="project" value="InterPro"/>
</dbReference>
<accession>A0A6M4GBT9</accession>
<evidence type="ECO:0000256" key="1">
    <source>
        <dbReference type="ARBA" id="ARBA00008580"/>
    </source>
</evidence>
<dbReference type="CDD" id="cd22231">
    <property type="entry name" value="RHH_NikR_HicB-like"/>
    <property type="match status" value="1"/>
</dbReference>
<evidence type="ECO:0000313" key="3">
    <source>
        <dbReference type="EMBL" id="QJR04508.1"/>
    </source>
</evidence>
<dbReference type="InterPro" id="IPR010985">
    <property type="entry name" value="Ribbon_hlx_hlx"/>
</dbReference>
<dbReference type="NCBIfam" id="TIGR02606">
    <property type="entry name" value="antidote_CC2985"/>
    <property type="match status" value="1"/>
</dbReference>
<dbReference type="Pfam" id="PF03693">
    <property type="entry name" value="ParD_antitoxin"/>
    <property type="match status" value="1"/>
</dbReference>
<dbReference type="InterPro" id="IPR038296">
    <property type="entry name" value="ParD_sf"/>
</dbReference>
<organism evidence="3 4">
    <name type="scientific">Sphingobium yanoikuyae</name>
    <name type="common">Sphingomonas yanoikuyae</name>
    <dbReference type="NCBI Taxonomy" id="13690"/>
    <lineage>
        <taxon>Bacteria</taxon>
        <taxon>Pseudomonadati</taxon>
        <taxon>Pseudomonadota</taxon>
        <taxon>Alphaproteobacteria</taxon>
        <taxon>Sphingomonadales</taxon>
        <taxon>Sphingomonadaceae</taxon>
        <taxon>Sphingobium</taxon>
    </lineage>
</organism>
<name>A0A6M4GBT9_SPHYA</name>